<dbReference type="Pfam" id="PF00005">
    <property type="entry name" value="ABC_tran"/>
    <property type="match status" value="1"/>
</dbReference>
<name>A0A2S6IT98_9ACTN</name>
<feature type="transmembrane region" description="Helical" evidence="7">
    <location>
        <begin position="21"/>
        <end position="47"/>
    </location>
</feature>
<dbReference type="Gene3D" id="1.20.1560.10">
    <property type="entry name" value="ABC transporter type 1, transmembrane domain"/>
    <property type="match status" value="1"/>
</dbReference>
<dbReference type="PROSITE" id="PS50893">
    <property type="entry name" value="ABC_TRANSPORTER_2"/>
    <property type="match status" value="1"/>
</dbReference>
<keyword evidence="5 7" id="KW-1133">Transmembrane helix</keyword>
<sequence>MTQTVRRLRRLFGRHRARWYLLSLLVVLTSAMEALAAALVFALVSLLASGTVTLPLLGTFTTTGDDLGVFAACVVGVFVVRAATVVLHDSVLYRLCYGAGAELEQELLGGYLSLPPRELRRRGRAQLVRNVHDTVMTVVEECLLPSVLALGSVLRIVGIVAVMAATSPVATLVAGLVFAPLLWFVSHLVRRPVRRLGEVVEASLAESLRTATETLDLAGEIRMAGRSEDFSRRFGDVRRRIARAGGAEEVIRGVPRLAAETVLVLFVVGYAGLATVRGDAAAVLPTLGLFAYAALRVLPSLIGLVGLVHSVALSAPAVETVLADEGLLRAGGRGRGAGPAPERISLRGVGVTVPETGRTVLRDVDLDLHRGDVVAVVGPNGAGKSTLVDVLAGALAPAAGSVSADGRPLEELGAEWAAQVAMVPQHVHLLDSDVLTNITLDLSGRSAQDPRVAEVVRAVGLQPVIDRLEGRTVGEDGRMLSGGERQRVAVARALHRRAGVLLVDEGTSALDTTARAAIAELVAVGREDRITVLVTHDPELARTCSRVVRVEGGRAWAVEPVAGPS</sequence>
<dbReference type="InterPro" id="IPR039421">
    <property type="entry name" value="Type_1_exporter"/>
</dbReference>
<reference evidence="10 11" key="1">
    <citation type="submission" date="2018-02" db="EMBL/GenBank/DDBJ databases">
        <title>Genomic Encyclopedia of Archaeal and Bacterial Type Strains, Phase II (KMG-II): from individual species to whole genera.</title>
        <authorList>
            <person name="Goeker M."/>
        </authorList>
    </citation>
    <scope>NUCLEOTIDE SEQUENCE [LARGE SCALE GENOMIC DNA]</scope>
    <source>
        <strain evidence="10 11">DSM 22857</strain>
    </source>
</reference>
<dbReference type="Proteomes" id="UP000239485">
    <property type="component" value="Unassembled WGS sequence"/>
</dbReference>
<dbReference type="InterPro" id="IPR003439">
    <property type="entry name" value="ABC_transporter-like_ATP-bd"/>
</dbReference>
<dbReference type="GO" id="GO:0005524">
    <property type="term" value="F:ATP binding"/>
    <property type="evidence" value="ECO:0007669"/>
    <property type="project" value="UniProtKB-KW"/>
</dbReference>
<dbReference type="CDD" id="cd03228">
    <property type="entry name" value="ABCC_MRP_Like"/>
    <property type="match status" value="1"/>
</dbReference>
<feature type="domain" description="ABC transmembrane type-1" evidence="9">
    <location>
        <begin position="21"/>
        <end position="313"/>
    </location>
</feature>
<protein>
    <submittedName>
        <fullName evidence="10">ABC-type multidrug transport system fused ATPase/permease subunit</fullName>
    </submittedName>
</protein>
<feature type="transmembrane region" description="Helical" evidence="7">
    <location>
        <begin position="257"/>
        <end position="276"/>
    </location>
</feature>
<dbReference type="SUPFAM" id="SSF90123">
    <property type="entry name" value="ABC transporter transmembrane region"/>
    <property type="match status" value="1"/>
</dbReference>
<dbReference type="AlphaFoldDB" id="A0A2S6IT98"/>
<dbReference type="PANTHER" id="PTHR24221">
    <property type="entry name" value="ATP-BINDING CASSETTE SUB-FAMILY B"/>
    <property type="match status" value="1"/>
</dbReference>
<feature type="transmembrane region" description="Helical" evidence="7">
    <location>
        <begin position="67"/>
        <end position="87"/>
    </location>
</feature>
<evidence type="ECO:0000256" key="7">
    <source>
        <dbReference type="SAM" id="Phobius"/>
    </source>
</evidence>
<feature type="transmembrane region" description="Helical" evidence="7">
    <location>
        <begin position="169"/>
        <end position="189"/>
    </location>
</feature>
<dbReference type="GO" id="GO:0005886">
    <property type="term" value="C:plasma membrane"/>
    <property type="evidence" value="ECO:0007669"/>
    <property type="project" value="UniProtKB-SubCell"/>
</dbReference>
<gene>
    <name evidence="10" type="ORF">CLV92_10484</name>
</gene>
<dbReference type="OrthoDB" id="9806127at2"/>
<dbReference type="Pfam" id="PF00664">
    <property type="entry name" value="ABC_membrane"/>
    <property type="match status" value="1"/>
</dbReference>
<dbReference type="InterPro" id="IPR003593">
    <property type="entry name" value="AAA+_ATPase"/>
</dbReference>
<dbReference type="PANTHER" id="PTHR24221:SF654">
    <property type="entry name" value="ATP-BINDING CASSETTE SUB-FAMILY B MEMBER 6"/>
    <property type="match status" value="1"/>
</dbReference>
<dbReference type="PROSITE" id="PS50929">
    <property type="entry name" value="ABC_TM1F"/>
    <property type="match status" value="1"/>
</dbReference>
<dbReference type="InterPro" id="IPR017871">
    <property type="entry name" value="ABC_transporter-like_CS"/>
</dbReference>
<evidence type="ECO:0000256" key="3">
    <source>
        <dbReference type="ARBA" id="ARBA00022741"/>
    </source>
</evidence>
<comment type="caution">
    <text evidence="10">The sequence shown here is derived from an EMBL/GenBank/DDBJ whole genome shotgun (WGS) entry which is preliminary data.</text>
</comment>
<keyword evidence="3" id="KW-0547">Nucleotide-binding</keyword>
<proteinExistence type="predicted"/>
<dbReference type="InterPro" id="IPR036640">
    <property type="entry name" value="ABC1_TM_sf"/>
</dbReference>
<evidence type="ECO:0000256" key="2">
    <source>
        <dbReference type="ARBA" id="ARBA00022692"/>
    </source>
</evidence>
<dbReference type="EMBL" id="PTJD01000004">
    <property type="protein sequence ID" value="PPK97266.1"/>
    <property type="molecule type" value="Genomic_DNA"/>
</dbReference>
<evidence type="ECO:0000256" key="5">
    <source>
        <dbReference type="ARBA" id="ARBA00022989"/>
    </source>
</evidence>
<feature type="transmembrane region" description="Helical" evidence="7">
    <location>
        <begin position="142"/>
        <end position="163"/>
    </location>
</feature>
<accession>A0A2S6IT98</accession>
<evidence type="ECO:0000256" key="1">
    <source>
        <dbReference type="ARBA" id="ARBA00004651"/>
    </source>
</evidence>
<evidence type="ECO:0000259" key="9">
    <source>
        <dbReference type="PROSITE" id="PS50929"/>
    </source>
</evidence>
<dbReference type="InterPro" id="IPR027417">
    <property type="entry name" value="P-loop_NTPase"/>
</dbReference>
<evidence type="ECO:0000259" key="8">
    <source>
        <dbReference type="PROSITE" id="PS50893"/>
    </source>
</evidence>
<dbReference type="Gene3D" id="3.40.50.300">
    <property type="entry name" value="P-loop containing nucleotide triphosphate hydrolases"/>
    <property type="match status" value="1"/>
</dbReference>
<dbReference type="SUPFAM" id="SSF52540">
    <property type="entry name" value="P-loop containing nucleoside triphosphate hydrolases"/>
    <property type="match status" value="1"/>
</dbReference>
<dbReference type="GO" id="GO:0140359">
    <property type="term" value="F:ABC-type transporter activity"/>
    <property type="evidence" value="ECO:0007669"/>
    <property type="project" value="InterPro"/>
</dbReference>
<keyword evidence="11" id="KW-1185">Reference proteome</keyword>
<evidence type="ECO:0000313" key="11">
    <source>
        <dbReference type="Proteomes" id="UP000239485"/>
    </source>
</evidence>
<keyword evidence="6 7" id="KW-0472">Membrane</keyword>
<dbReference type="GO" id="GO:0016887">
    <property type="term" value="F:ATP hydrolysis activity"/>
    <property type="evidence" value="ECO:0007669"/>
    <property type="project" value="InterPro"/>
</dbReference>
<dbReference type="SMART" id="SM00382">
    <property type="entry name" value="AAA"/>
    <property type="match status" value="1"/>
</dbReference>
<evidence type="ECO:0000256" key="6">
    <source>
        <dbReference type="ARBA" id="ARBA00023136"/>
    </source>
</evidence>
<keyword evidence="2 7" id="KW-0812">Transmembrane</keyword>
<dbReference type="PROSITE" id="PS00211">
    <property type="entry name" value="ABC_TRANSPORTER_1"/>
    <property type="match status" value="1"/>
</dbReference>
<dbReference type="GO" id="GO:0034040">
    <property type="term" value="F:ATPase-coupled lipid transmembrane transporter activity"/>
    <property type="evidence" value="ECO:0007669"/>
    <property type="project" value="TreeGrafter"/>
</dbReference>
<dbReference type="InterPro" id="IPR011527">
    <property type="entry name" value="ABC1_TM_dom"/>
</dbReference>
<keyword evidence="4" id="KW-0067">ATP-binding</keyword>
<feature type="domain" description="ABC transporter" evidence="8">
    <location>
        <begin position="346"/>
        <end position="565"/>
    </location>
</feature>
<evidence type="ECO:0000256" key="4">
    <source>
        <dbReference type="ARBA" id="ARBA00022840"/>
    </source>
</evidence>
<evidence type="ECO:0000313" key="10">
    <source>
        <dbReference type="EMBL" id="PPK97266.1"/>
    </source>
</evidence>
<comment type="subcellular location">
    <subcellularLocation>
        <location evidence="1">Cell membrane</location>
        <topology evidence="1">Multi-pass membrane protein</topology>
    </subcellularLocation>
</comment>
<dbReference type="RefSeq" id="WP_146099444.1">
    <property type="nucleotide sequence ID" value="NZ_PTJD01000004.1"/>
</dbReference>
<organism evidence="10 11">
    <name type="scientific">Kineococcus xinjiangensis</name>
    <dbReference type="NCBI Taxonomy" id="512762"/>
    <lineage>
        <taxon>Bacteria</taxon>
        <taxon>Bacillati</taxon>
        <taxon>Actinomycetota</taxon>
        <taxon>Actinomycetes</taxon>
        <taxon>Kineosporiales</taxon>
        <taxon>Kineosporiaceae</taxon>
        <taxon>Kineococcus</taxon>
    </lineage>
</organism>